<dbReference type="KEGG" id="xne:XNC1_4467"/>
<dbReference type="EMBL" id="FN667742">
    <property type="protein sequence ID" value="CBJ92489.1"/>
    <property type="molecule type" value="Genomic_DNA"/>
</dbReference>
<evidence type="ECO:0000313" key="2">
    <source>
        <dbReference type="EMBL" id="CBJ92489.1"/>
    </source>
</evidence>
<gene>
    <name evidence="2" type="ordered locus">XNC1_4467</name>
</gene>
<dbReference type="PROSITE" id="PS51186">
    <property type="entry name" value="GNAT"/>
    <property type="match status" value="1"/>
</dbReference>
<feature type="domain" description="N-acetyltransferase" evidence="1">
    <location>
        <begin position="1"/>
        <end position="74"/>
    </location>
</feature>
<proteinExistence type="predicted"/>
<organism evidence="2 3">
    <name type="scientific">Xenorhabdus nematophila (strain ATCC 19061 / DSM 3370 / CCUG 14189 / LMG 1036 / NCIMB 9965 / AN6)</name>
    <dbReference type="NCBI Taxonomy" id="406817"/>
    <lineage>
        <taxon>Bacteria</taxon>
        <taxon>Pseudomonadati</taxon>
        <taxon>Pseudomonadota</taxon>
        <taxon>Gammaproteobacteria</taxon>
        <taxon>Enterobacterales</taxon>
        <taxon>Morganellaceae</taxon>
        <taxon>Xenorhabdus</taxon>
    </lineage>
</organism>
<name>D3VF32_XENNA</name>
<dbReference type="Proteomes" id="UP000008075">
    <property type="component" value="Chromosome"/>
</dbReference>
<reference evidence="2 3" key="1">
    <citation type="journal article" date="2011" name="PLoS ONE">
        <title>The entomopathogenic bacterial endosymbionts xenorhabdus and photorhabdus: convergent lifestyles from divergent genomes.</title>
        <authorList>
            <person name="Chaston J.M."/>
            <person name="Suen G."/>
            <person name="Tucker S.L."/>
            <person name="Andersen A.W."/>
            <person name="Bhasin A."/>
            <person name="Bode E."/>
            <person name="Bode H.B."/>
            <person name="Brachmann A.O."/>
            <person name="Cowles C.E."/>
            <person name="Cowles K.N."/>
            <person name="Darby C."/>
            <person name="de Leon L."/>
            <person name="Drace K."/>
            <person name="Du Z."/>
            <person name="Givaudan A."/>
            <person name="Herbert Tran E.E."/>
            <person name="Jewell K.A."/>
            <person name="Knack J.J."/>
            <person name="Krasomil-Osterfeld K.C."/>
            <person name="Kukor R."/>
            <person name="Lanois A."/>
            <person name="Latreille P."/>
            <person name="Leimgruber N.K."/>
            <person name="Lipke C.M."/>
            <person name="Liu R."/>
            <person name="Lu X."/>
            <person name="Martens E.C."/>
            <person name="Marri P.R."/>
            <person name="Medigue C."/>
            <person name="Menard M.L."/>
            <person name="Miller N.M."/>
            <person name="Morales-Soto N."/>
            <person name="Norton S."/>
            <person name="Ogier J.C."/>
            <person name="Orchard S.S."/>
            <person name="Park D."/>
            <person name="Park Y."/>
            <person name="Qurollo B.A."/>
            <person name="Sugar D.R."/>
            <person name="Richards G.R."/>
            <person name="Rouy Z."/>
            <person name="Slominski B."/>
            <person name="Slominski K."/>
            <person name="Snyder H."/>
            <person name="Tjaden B.C."/>
            <person name="van der Hoeven R."/>
            <person name="Welch R.D."/>
            <person name="Wheeler C."/>
            <person name="Xiang B."/>
            <person name="Barbazuk B."/>
            <person name="Gaudriault S."/>
            <person name="Goodner B."/>
            <person name="Slater S.C."/>
            <person name="Forst S."/>
            <person name="Goldman B.S."/>
            <person name="Goodrich-Blair H."/>
        </authorList>
    </citation>
    <scope>NUCLEOTIDE SEQUENCE [LARGE SCALE GENOMIC DNA]</scope>
    <source>
        <strain evidence="3">ATCC 19061 / DSM 3370 / CCUG 14189 / LMG 1036 / NCIMB 9965 / AN6</strain>
    </source>
</reference>
<evidence type="ECO:0000313" key="3">
    <source>
        <dbReference type="Proteomes" id="UP000008075"/>
    </source>
</evidence>
<dbReference type="SUPFAM" id="SSF55729">
    <property type="entry name" value="Acyl-CoA N-acyltransferases (Nat)"/>
    <property type="match status" value="1"/>
</dbReference>
<sequence>MPHLTGKKYGDQLFDHIVKLGQEQGQKWLWLEVLEQNTSAIKFYARKGIKWQKDILFTSPKQQSTMYIMTKNLV</sequence>
<keyword evidence="3" id="KW-1185">Reference proteome</keyword>
<dbReference type="InterPro" id="IPR016181">
    <property type="entry name" value="Acyl_CoA_acyltransferase"/>
</dbReference>
<dbReference type="InterPro" id="IPR000182">
    <property type="entry name" value="GNAT_dom"/>
</dbReference>
<dbReference type="AlphaFoldDB" id="D3VF32"/>
<dbReference type="GO" id="GO:0016747">
    <property type="term" value="F:acyltransferase activity, transferring groups other than amino-acyl groups"/>
    <property type="evidence" value="ECO:0007669"/>
    <property type="project" value="InterPro"/>
</dbReference>
<dbReference type="STRING" id="406817.XNC1_4467"/>
<dbReference type="Pfam" id="PF00583">
    <property type="entry name" value="Acetyltransf_1"/>
    <property type="match status" value="1"/>
</dbReference>
<protein>
    <recommendedName>
        <fullName evidence="1">N-acetyltransferase domain-containing protein</fullName>
    </recommendedName>
</protein>
<accession>D3VF32</accession>
<dbReference type="Gene3D" id="3.40.630.30">
    <property type="match status" value="1"/>
</dbReference>
<evidence type="ECO:0000259" key="1">
    <source>
        <dbReference type="PROSITE" id="PS51186"/>
    </source>
</evidence>
<dbReference type="HOGENOM" id="CLU_200630_0_0_6"/>
<dbReference type="eggNOG" id="COG0456">
    <property type="taxonomic scope" value="Bacteria"/>
</dbReference>